<dbReference type="InterPro" id="IPR021974">
    <property type="entry name" value="DUF3581"/>
</dbReference>
<reference evidence="1 2" key="1">
    <citation type="submission" date="2016-03" db="EMBL/GenBank/DDBJ databases">
        <title>Chemosynthetic sulphur-oxidizing symbionts of marine invertebrate animals are capable of nitrogen fixation.</title>
        <authorList>
            <person name="Petersen J.M."/>
            <person name="Kemper A."/>
            <person name="Gruber-Vodicka H."/>
            <person name="Cardini U."/>
            <person name="Geest Mvander."/>
            <person name="Kleiner M."/>
            <person name="Bulgheresi S."/>
            <person name="Fussmann M."/>
            <person name="Herbold C."/>
            <person name="Seah B.K.B."/>
            <person name="Antony C.Paul."/>
            <person name="Liu D."/>
            <person name="Belitz A."/>
            <person name="Weber M."/>
        </authorList>
    </citation>
    <scope>NUCLEOTIDE SEQUENCE [LARGE SCALE GENOMIC DNA]</scope>
    <source>
        <strain evidence="1">G_D</strain>
    </source>
</reference>
<gene>
    <name evidence="1" type="ORF">A3196_10645</name>
</gene>
<organism evidence="1 2">
    <name type="scientific">Candidatus Thiodiazotropha endoloripes</name>
    <dbReference type="NCBI Taxonomy" id="1818881"/>
    <lineage>
        <taxon>Bacteria</taxon>
        <taxon>Pseudomonadati</taxon>
        <taxon>Pseudomonadota</taxon>
        <taxon>Gammaproteobacteria</taxon>
        <taxon>Chromatiales</taxon>
        <taxon>Sedimenticolaceae</taxon>
        <taxon>Candidatus Thiodiazotropha</taxon>
    </lineage>
</organism>
<dbReference type="Pfam" id="PF12119">
    <property type="entry name" value="DUF3581"/>
    <property type="match status" value="1"/>
</dbReference>
<evidence type="ECO:0008006" key="3">
    <source>
        <dbReference type="Google" id="ProtNLM"/>
    </source>
</evidence>
<proteinExistence type="predicted"/>
<accession>A0A1E2UQY1</accession>
<dbReference type="EMBL" id="LVJZ01000003">
    <property type="protein sequence ID" value="ODB97178.1"/>
    <property type="molecule type" value="Genomic_DNA"/>
</dbReference>
<evidence type="ECO:0000313" key="1">
    <source>
        <dbReference type="EMBL" id="ODB97178.1"/>
    </source>
</evidence>
<dbReference type="Proteomes" id="UP000094849">
    <property type="component" value="Unassembled WGS sequence"/>
</dbReference>
<comment type="caution">
    <text evidence="1">The sequence shown here is derived from an EMBL/GenBank/DDBJ whole genome shotgun (WGS) entry which is preliminary data.</text>
</comment>
<sequence length="234" mass="26319">MILAEYFTTEGDKVAFSRQQASRFAKEIANDFNPLHDIDAKIFCVPGDLLFAVALDRFGLSQKMCFHFAGMVTDSQLIFSDSAGEKIDISDDEGKKYLSIQRQGPLSQDHQLISNLTQSYVSFSGRTFPHLLVPLMAEQNVMINPGRPLVMYESMEISLNTLHIQQPLLESTGSTLEVQGKKAMAELKFHIMENGREVGHGAKHMALRGLRAYQEEDMQKVVDQYNSYKQAYGS</sequence>
<dbReference type="AlphaFoldDB" id="A0A1E2UQY1"/>
<dbReference type="STRING" id="1818881.A3196_10645"/>
<dbReference type="RefSeq" id="WP_069014157.1">
    <property type="nucleotide sequence ID" value="NZ_LVJW01000003.1"/>
</dbReference>
<keyword evidence="2" id="KW-1185">Reference proteome</keyword>
<name>A0A1E2UQY1_9GAMM</name>
<evidence type="ECO:0000313" key="2">
    <source>
        <dbReference type="Proteomes" id="UP000094849"/>
    </source>
</evidence>
<protein>
    <recommendedName>
        <fullName evidence="3">DUF3581 domain-containing protein</fullName>
    </recommendedName>
</protein>